<evidence type="ECO:0000313" key="5">
    <source>
        <dbReference type="Proteomes" id="UP000036923"/>
    </source>
</evidence>
<keyword evidence="5" id="KW-1185">Reference proteome</keyword>
<name>A0A0L6JRW9_9FIRM</name>
<proteinExistence type="inferred from homology"/>
<dbReference type="Gene3D" id="3.40.109.10">
    <property type="entry name" value="NADH Oxidase"/>
    <property type="match status" value="1"/>
</dbReference>
<dbReference type="RefSeq" id="WP_036938812.1">
    <property type="nucleotide sequence ID" value="NZ_JQKC01000007.1"/>
</dbReference>
<dbReference type="AlphaFoldDB" id="A0A0L6JRW9"/>
<evidence type="ECO:0000259" key="3">
    <source>
        <dbReference type="Pfam" id="PF00881"/>
    </source>
</evidence>
<organism evidence="4 5">
    <name type="scientific">Pseudobacteroides cellulosolvens ATCC 35603 = DSM 2933</name>
    <dbReference type="NCBI Taxonomy" id="398512"/>
    <lineage>
        <taxon>Bacteria</taxon>
        <taxon>Bacillati</taxon>
        <taxon>Bacillota</taxon>
        <taxon>Clostridia</taxon>
        <taxon>Eubacteriales</taxon>
        <taxon>Oscillospiraceae</taxon>
        <taxon>Pseudobacteroides</taxon>
    </lineage>
</organism>
<dbReference type="InterPro" id="IPR000415">
    <property type="entry name" value="Nitroreductase-like"/>
</dbReference>
<gene>
    <name evidence="4" type="ORF">Bccel_3719</name>
</gene>
<dbReference type="PANTHER" id="PTHR43673">
    <property type="entry name" value="NAD(P)H NITROREDUCTASE YDGI-RELATED"/>
    <property type="match status" value="1"/>
</dbReference>
<evidence type="ECO:0000313" key="4">
    <source>
        <dbReference type="EMBL" id="KNY28445.1"/>
    </source>
</evidence>
<keyword evidence="2" id="KW-0560">Oxidoreductase</keyword>
<dbReference type="eggNOG" id="COG0778">
    <property type="taxonomic scope" value="Bacteria"/>
</dbReference>
<feature type="domain" description="Nitroreductase" evidence="3">
    <location>
        <begin position="7"/>
        <end position="150"/>
    </location>
</feature>
<evidence type="ECO:0000256" key="1">
    <source>
        <dbReference type="ARBA" id="ARBA00007118"/>
    </source>
</evidence>
<sequence>MNVYDTINNRVSIRSYKSDKVELEKVKKIIDVACMAPSWGNKQCWRFIIVDSMVEKNLLGKASNQPVIAKACIEAPYVIVLCANPKESGVKNGIEYYAFDSALAMENLVLAAMAEDLSTCVVGWFDERVVKGILNIPENIKVIAYTPLGYANEIPKHSTRKKPEQTVFYNTWEAPLKNG</sequence>
<accession>A0A0L6JRW9</accession>
<dbReference type="Proteomes" id="UP000036923">
    <property type="component" value="Unassembled WGS sequence"/>
</dbReference>
<comment type="caution">
    <text evidence="4">The sequence shown here is derived from an EMBL/GenBank/DDBJ whole genome shotgun (WGS) entry which is preliminary data.</text>
</comment>
<dbReference type="STRING" id="398512.Bccel_3719"/>
<dbReference type="GO" id="GO:0016491">
    <property type="term" value="F:oxidoreductase activity"/>
    <property type="evidence" value="ECO:0007669"/>
    <property type="project" value="UniProtKB-KW"/>
</dbReference>
<dbReference type="Pfam" id="PF00881">
    <property type="entry name" value="Nitroreductase"/>
    <property type="match status" value="1"/>
</dbReference>
<protein>
    <submittedName>
        <fullName evidence="4">Nitroreductase</fullName>
    </submittedName>
</protein>
<comment type="similarity">
    <text evidence="1">Belongs to the nitroreductase family.</text>
</comment>
<dbReference type="InterPro" id="IPR029479">
    <property type="entry name" value="Nitroreductase"/>
</dbReference>
<dbReference type="SUPFAM" id="SSF55469">
    <property type="entry name" value="FMN-dependent nitroreductase-like"/>
    <property type="match status" value="1"/>
</dbReference>
<dbReference type="EMBL" id="LGTC01000001">
    <property type="protein sequence ID" value="KNY28445.1"/>
    <property type="molecule type" value="Genomic_DNA"/>
</dbReference>
<reference evidence="5" key="1">
    <citation type="submission" date="2015-07" db="EMBL/GenBank/DDBJ databases">
        <title>Near-Complete Genome Sequence of the Cellulolytic Bacterium Bacteroides (Pseudobacteroides) cellulosolvens ATCC 35603.</title>
        <authorList>
            <person name="Dassa B."/>
            <person name="Utturkar S.M."/>
            <person name="Klingeman D.M."/>
            <person name="Hurt R.A."/>
            <person name="Keller M."/>
            <person name="Xu J."/>
            <person name="Reddy Y.H.K."/>
            <person name="Borovok I."/>
            <person name="Grinberg I.R."/>
            <person name="Lamed R."/>
            <person name="Zhivin O."/>
            <person name="Bayer E.A."/>
            <person name="Brown S.D."/>
        </authorList>
    </citation>
    <scope>NUCLEOTIDE SEQUENCE [LARGE SCALE GENOMIC DNA]</scope>
    <source>
        <strain evidence="5">DSM 2933</strain>
    </source>
</reference>
<evidence type="ECO:0000256" key="2">
    <source>
        <dbReference type="ARBA" id="ARBA00023002"/>
    </source>
</evidence>
<dbReference type="OrthoDB" id="9812105at2"/>
<dbReference type="PANTHER" id="PTHR43673:SF10">
    <property type="entry name" value="NADH DEHYDROGENASE_NAD(P)H NITROREDUCTASE XCC3605-RELATED"/>
    <property type="match status" value="1"/>
</dbReference>